<comment type="caution">
    <text evidence="1">The sequence shown here is derived from an EMBL/GenBank/DDBJ whole genome shotgun (WGS) entry which is preliminary data.</text>
</comment>
<dbReference type="SUPFAM" id="SSF88874">
    <property type="entry name" value="Receptor-binding domain of short tail fibre protein gp12"/>
    <property type="match status" value="1"/>
</dbReference>
<name>A0AA42LUI5_9BURK</name>
<proteinExistence type="predicted"/>
<protein>
    <submittedName>
        <fullName evidence="1">Uncharacterized protein</fullName>
    </submittedName>
</protein>
<organism evidence="1 2">
    <name type="scientific">Achromobacter spanius</name>
    <dbReference type="NCBI Taxonomy" id="217203"/>
    <lineage>
        <taxon>Bacteria</taxon>
        <taxon>Pseudomonadati</taxon>
        <taxon>Pseudomonadota</taxon>
        <taxon>Betaproteobacteria</taxon>
        <taxon>Burkholderiales</taxon>
        <taxon>Alcaligenaceae</taxon>
        <taxon>Achromobacter</taxon>
    </lineage>
</organism>
<dbReference type="Proteomes" id="UP001161094">
    <property type="component" value="Unassembled WGS sequence"/>
</dbReference>
<evidence type="ECO:0000313" key="2">
    <source>
        <dbReference type="Proteomes" id="UP001161094"/>
    </source>
</evidence>
<evidence type="ECO:0000313" key="1">
    <source>
        <dbReference type="EMBL" id="MDH0739833.1"/>
    </source>
</evidence>
<dbReference type="RefSeq" id="WP_279997380.1">
    <property type="nucleotide sequence ID" value="NZ_JAOCDZ010000030.1"/>
</dbReference>
<reference evidence="1" key="1">
    <citation type="submission" date="2022-09" db="EMBL/GenBank/DDBJ databases">
        <title>Intensive care unit water sources are persistently colonized with multi-drug resistant bacteria and are the site of extensive horizontal gene transfer of antibiotic resistance genes.</title>
        <authorList>
            <person name="Diorio-Toth L."/>
        </authorList>
    </citation>
    <scope>NUCLEOTIDE SEQUENCE</scope>
    <source>
        <strain evidence="1">GD03843</strain>
    </source>
</reference>
<gene>
    <name evidence="1" type="ORF">N5D93_28800</name>
</gene>
<sequence>MADPTFFDLFKSTWAQNGLTEGITDLQYKTGWSFIGSVPPSVEQFNKVQQTTDERLAWLYKQLDGLAAVTGRPLSATSFDALSYAQQNLNAGNLKAGTVPVARLSGTASSLTAGAATKLATARTIAATGDATGAGSFDGSANVSLGLTLSPSGVSAGSYGSANAVPTFTVDAKGRVSAAGEVAVGNAATATKLATARLFSVTGGATAGGVSFDGSGNVALNVTALDVSKASAGTLPVARGGTGLATVAAGSYVTGAGPGALVARTPAQVLSDIQALPKAGGDVSGPILLGTGAAIGSQYGSNSTSGQTAHVVLPDGGGFSTHTATVTGAMKITLPPAAISANTMMRLRVEIFEYLTDVPPVTILIHGYAQTSKVWGRQGATIVAGAAGSDLAVRFGSDSNGALCIWLGELNKAWSYPSVTVSEVMAKYNTTGASVAGWASGWKVEPVTAFETVSQVAAVSNLAFARSDIPRVNGLQAALDARIPAVSLANLPSTNIGPVLVAEVAEVWIWVSTSFYTGYRSPLCGRPLDGHTVAPLASEVDAVGGILQKNAYAALWGYAQENGLVLTQANWEARRGGHYFVNIDANTFRVPDLRDMFRRFTGTDADTANARALGSRQLDALRSHDHDLKTQGGDGVGLLVFADFGQPAAPWAEVAPDRWNNQAATGFRVSTATTGGTETRSLNTAYFPRIHA</sequence>
<dbReference type="EMBL" id="JAOCDZ010000030">
    <property type="protein sequence ID" value="MDH0739833.1"/>
    <property type="molecule type" value="Genomic_DNA"/>
</dbReference>
<dbReference type="AlphaFoldDB" id="A0AA42LUI5"/>
<accession>A0AA42LUI5</accession>